<accession>A0A1F5N0K3</accession>
<name>A0A1F5N0K3_9BACT</name>
<comment type="caution">
    <text evidence="1">The sequence shown here is derived from an EMBL/GenBank/DDBJ whole genome shotgun (WGS) entry which is preliminary data.</text>
</comment>
<evidence type="ECO:0000313" key="1">
    <source>
        <dbReference type="EMBL" id="OGE71166.1"/>
    </source>
</evidence>
<organism evidence="1 2">
    <name type="scientific">Candidatus Daviesbacteria bacterium RIFOXYD1_FULL_41_10</name>
    <dbReference type="NCBI Taxonomy" id="1797801"/>
    <lineage>
        <taxon>Bacteria</taxon>
        <taxon>Candidatus Daviesiibacteriota</taxon>
    </lineage>
</organism>
<proteinExistence type="predicted"/>
<sequence length="59" mass="6780">MENVLPDILIEDDCESIGGEIEMCYPNIKPEIKEKIKHIIVKEFQGIDHLPDNLDELDS</sequence>
<dbReference type="Proteomes" id="UP000177135">
    <property type="component" value="Unassembled WGS sequence"/>
</dbReference>
<gene>
    <name evidence="1" type="ORF">A2617_01400</name>
</gene>
<dbReference type="EMBL" id="MFEC01000018">
    <property type="protein sequence ID" value="OGE71166.1"/>
    <property type="molecule type" value="Genomic_DNA"/>
</dbReference>
<dbReference type="AlphaFoldDB" id="A0A1F5N0K3"/>
<reference evidence="1 2" key="1">
    <citation type="journal article" date="2016" name="Nat. Commun.">
        <title>Thousands of microbial genomes shed light on interconnected biogeochemical processes in an aquifer system.</title>
        <authorList>
            <person name="Anantharaman K."/>
            <person name="Brown C.T."/>
            <person name="Hug L.A."/>
            <person name="Sharon I."/>
            <person name="Castelle C.J."/>
            <person name="Probst A.J."/>
            <person name="Thomas B.C."/>
            <person name="Singh A."/>
            <person name="Wilkins M.J."/>
            <person name="Karaoz U."/>
            <person name="Brodie E.L."/>
            <person name="Williams K.H."/>
            <person name="Hubbard S.S."/>
            <person name="Banfield J.F."/>
        </authorList>
    </citation>
    <scope>NUCLEOTIDE SEQUENCE [LARGE SCALE GENOMIC DNA]</scope>
</reference>
<protein>
    <submittedName>
        <fullName evidence="1">Uncharacterized protein</fullName>
    </submittedName>
</protein>
<evidence type="ECO:0000313" key="2">
    <source>
        <dbReference type="Proteomes" id="UP000177135"/>
    </source>
</evidence>